<dbReference type="SUPFAM" id="SSF57501">
    <property type="entry name" value="Cystine-knot cytokines"/>
    <property type="match status" value="1"/>
</dbReference>
<evidence type="ECO:0000256" key="6">
    <source>
        <dbReference type="ARBA" id="ARBA00022729"/>
    </source>
</evidence>
<feature type="compositionally biased region" description="Basic residues" evidence="11">
    <location>
        <begin position="301"/>
        <end position="325"/>
    </location>
</feature>
<evidence type="ECO:0000313" key="23">
    <source>
        <dbReference type="RefSeq" id="XP_019639544.1"/>
    </source>
</evidence>
<evidence type="ECO:0000313" key="20">
    <source>
        <dbReference type="RefSeq" id="XP_019639541.1"/>
    </source>
</evidence>
<organism evidence="14 17">
    <name type="scientific">Branchiostoma belcheri</name>
    <name type="common">Amphioxus</name>
    <dbReference type="NCBI Taxonomy" id="7741"/>
    <lineage>
        <taxon>Eukaryota</taxon>
        <taxon>Metazoa</taxon>
        <taxon>Chordata</taxon>
        <taxon>Cephalochordata</taxon>
        <taxon>Leptocardii</taxon>
        <taxon>Amphioxiformes</taxon>
        <taxon>Branchiostomatidae</taxon>
        <taxon>Branchiostoma</taxon>
    </lineage>
</organism>
<name>A0A6P4ZRR9_BRABE</name>
<dbReference type="PANTHER" id="PTHR11848">
    <property type="entry name" value="TGF-BETA FAMILY"/>
    <property type="match status" value="1"/>
</dbReference>
<evidence type="ECO:0000313" key="21">
    <source>
        <dbReference type="RefSeq" id="XP_019639542.1"/>
    </source>
</evidence>
<dbReference type="CDD" id="cd13763">
    <property type="entry name" value="TGF_beta_BMP3_like"/>
    <property type="match status" value="1"/>
</dbReference>
<keyword evidence="6 12" id="KW-0732">Signal</keyword>
<comment type="similarity">
    <text evidence="2 10">Belongs to the TGF-beta family.</text>
</comment>
<feature type="compositionally biased region" description="Acidic residues" evidence="11">
    <location>
        <begin position="280"/>
        <end position="290"/>
    </location>
</feature>
<dbReference type="RefSeq" id="XP_019639540.1">
    <property type="nucleotide sequence ID" value="XM_019783981.1"/>
</dbReference>
<keyword evidence="9" id="KW-0325">Glycoprotein</keyword>
<dbReference type="Proteomes" id="UP000515135">
    <property type="component" value="Unplaced"/>
</dbReference>
<feature type="signal peptide" evidence="12">
    <location>
        <begin position="1"/>
        <end position="18"/>
    </location>
</feature>
<dbReference type="RefSeq" id="XP_019639544.1">
    <property type="nucleotide sequence ID" value="XM_019783985.1"/>
</dbReference>
<keyword evidence="14" id="KW-1185">Reference proteome</keyword>
<evidence type="ECO:0000313" key="14">
    <source>
        <dbReference type="Proteomes" id="UP000515135"/>
    </source>
</evidence>
<evidence type="ECO:0000256" key="8">
    <source>
        <dbReference type="ARBA" id="ARBA00023157"/>
    </source>
</evidence>
<evidence type="ECO:0000313" key="22">
    <source>
        <dbReference type="RefSeq" id="XP_019639543.1"/>
    </source>
</evidence>
<dbReference type="GO" id="GO:0005125">
    <property type="term" value="F:cytokine activity"/>
    <property type="evidence" value="ECO:0007669"/>
    <property type="project" value="UniProtKB-KW"/>
</dbReference>
<dbReference type="AlphaFoldDB" id="A0A6P4ZRR9"/>
<dbReference type="GeneID" id="109481417"/>
<evidence type="ECO:0000313" key="18">
    <source>
        <dbReference type="RefSeq" id="XP_019639539.1"/>
    </source>
</evidence>
<evidence type="ECO:0000256" key="3">
    <source>
        <dbReference type="ARBA" id="ARBA00022514"/>
    </source>
</evidence>
<sequence length="454" mass="51636">MARGLYTATVLFLHAALAIQYWENPTLDYGSPFGSEEAAARMWPKEIQGHNMQGLDLFSEIYESPPRFMLELYERTTNGILDDESAKFYLKGNTVRSMNPIIRRLGNDGQVMYLFNSSSIPRTETVISAEIRFFLPRARLRQYARAPIEEPDYWQVTLLSIPPIGAGAAATTQTRNITMFSYGWQVEDVGRAINFSREHQSLLGFIITYRGGSGIQPRIRRPRHPSYPFLVVFANDSNTDITEDDGTNIPMSNSRSDSARTDNRQAVARSRRPRAIFDNEIPEDDAEEPETYDRRSMMKALKPRSKQRRKKNRRNRNRGRKRKLIRIPVGTSGDRSTTEDDADDTQETPVVCSRRPMRVDFADIGWSDWIISPKAFDAYYCAGTCDFPMSKVMKPSNHATIQSIMRTVGITSGVPSPCCVPDKLSSLSILYFDENRNVVLKVYPNMSVESCACR</sequence>
<evidence type="ECO:0000256" key="4">
    <source>
        <dbReference type="ARBA" id="ARBA00022525"/>
    </source>
</evidence>
<dbReference type="Gene3D" id="2.10.90.10">
    <property type="entry name" value="Cystine-knot cytokines"/>
    <property type="match status" value="1"/>
</dbReference>
<feature type="chain" id="PRO_5044647732" evidence="12">
    <location>
        <begin position="19"/>
        <end position="454"/>
    </location>
</feature>
<dbReference type="InterPro" id="IPR029034">
    <property type="entry name" value="Cystine-knot_cytokine"/>
</dbReference>
<dbReference type="PROSITE" id="PS51362">
    <property type="entry name" value="TGF_BETA_2"/>
    <property type="match status" value="1"/>
</dbReference>
<dbReference type="SMART" id="SM00204">
    <property type="entry name" value="TGFB"/>
    <property type="match status" value="1"/>
</dbReference>
<evidence type="ECO:0000256" key="2">
    <source>
        <dbReference type="ARBA" id="ARBA00006656"/>
    </source>
</evidence>
<comment type="subcellular location">
    <subcellularLocation>
        <location evidence="1">Secreted</location>
    </subcellularLocation>
</comment>
<evidence type="ECO:0000313" key="24">
    <source>
        <dbReference type="RefSeq" id="XP_019639545.1"/>
    </source>
</evidence>
<evidence type="ECO:0000256" key="1">
    <source>
        <dbReference type="ARBA" id="ARBA00004613"/>
    </source>
</evidence>
<evidence type="ECO:0000256" key="7">
    <source>
        <dbReference type="ARBA" id="ARBA00023030"/>
    </source>
</evidence>
<dbReference type="RefSeq" id="XP_019639541.1">
    <property type="nucleotide sequence ID" value="XM_019783982.1"/>
</dbReference>
<evidence type="ECO:0000313" key="15">
    <source>
        <dbReference type="RefSeq" id="XP_019639535.1"/>
    </source>
</evidence>
<accession>A0A6P4ZRR9</accession>
<dbReference type="GO" id="GO:0005615">
    <property type="term" value="C:extracellular space"/>
    <property type="evidence" value="ECO:0007669"/>
    <property type="project" value="UniProtKB-KW"/>
</dbReference>
<dbReference type="InterPro" id="IPR017948">
    <property type="entry name" value="TGFb_CS"/>
</dbReference>
<evidence type="ECO:0000256" key="9">
    <source>
        <dbReference type="ARBA" id="ARBA00023180"/>
    </source>
</evidence>
<dbReference type="RefSeq" id="XP_019639539.1">
    <property type="nucleotide sequence ID" value="XM_019783980.1"/>
</dbReference>
<dbReference type="FunFam" id="2.10.90.10:FF:000008">
    <property type="entry name" value="Bone morphogenetic protein 3"/>
    <property type="match status" value="1"/>
</dbReference>
<dbReference type="RefSeq" id="XP_019639542.1">
    <property type="nucleotide sequence ID" value="XM_019783983.1"/>
</dbReference>
<keyword evidence="7 10" id="KW-0339">Growth factor</keyword>
<proteinExistence type="inferred from homology"/>
<gene>
    <name evidence="15 16 17 18 19 20 21 22 23 24" type="primary">LOC109481417</name>
</gene>
<evidence type="ECO:0000259" key="13">
    <source>
        <dbReference type="PROSITE" id="PS51362"/>
    </source>
</evidence>
<dbReference type="RefSeq" id="XP_019639545.1">
    <property type="nucleotide sequence ID" value="XM_019783986.1"/>
</dbReference>
<keyword evidence="4" id="KW-0964">Secreted</keyword>
<dbReference type="InterPro" id="IPR001839">
    <property type="entry name" value="TGF-b_C"/>
</dbReference>
<dbReference type="GO" id="GO:0008083">
    <property type="term" value="F:growth factor activity"/>
    <property type="evidence" value="ECO:0007669"/>
    <property type="project" value="UniProtKB-KW"/>
</dbReference>
<dbReference type="InterPro" id="IPR015615">
    <property type="entry name" value="TGF-beta-rel"/>
</dbReference>
<keyword evidence="5" id="KW-0165">Cleavage on pair of basic residues</keyword>
<keyword evidence="8" id="KW-1015">Disulfide bond</keyword>
<protein>
    <submittedName>
        <fullName evidence="15 16">Bone morphogenetic protein 3-like isoform X1</fullName>
    </submittedName>
    <submittedName>
        <fullName evidence="22 23">Bone morphogenetic protein 3-like isoform X2</fullName>
    </submittedName>
</protein>
<feature type="domain" description="TGF-beta family profile" evidence="13">
    <location>
        <begin position="332"/>
        <end position="454"/>
    </location>
</feature>
<evidence type="ECO:0000313" key="17">
    <source>
        <dbReference type="RefSeq" id="XP_019639538.1"/>
    </source>
</evidence>
<dbReference type="RefSeq" id="XP_019639538.1">
    <property type="nucleotide sequence ID" value="XM_019783979.1"/>
</dbReference>
<evidence type="ECO:0000256" key="10">
    <source>
        <dbReference type="RuleBase" id="RU000354"/>
    </source>
</evidence>
<dbReference type="Pfam" id="PF00019">
    <property type="entry name" value="TGF_beta"/>
    <property type="match status" value="1"/>
</dbReference>
<dbReference type="OrthoDB" id="5987191at2759"/>
<evidence type="ECO:0000256" key="12">
    <source>
        <dbReference type="SAM" id="SignalP"/>
    </source>
</evidence>
<evidence type="ECO:0000313" key="19">
    <source>
        <dbReference type="RefSeq" id="XP_019639540.1"/>
    </source>
</evidence>
<dbReference type="RefSeq" id="XP_019639543.1">
    <property type="nucleotide sequence ID" value="XM_019783984.1"/>
</dbReference>
<dbReference type="KEGG" id="bbel:109481417"/>
<evidence type="ECO:0000256" key="5">
    <source>
        <dbReference type="ARBA" id="ARBA00022685"/>
    </source>
</evidence>
<keyword evidence="3" id="KW-0202">Cytokine</keyword>
<evidence type="ECO:0000313" key="16">
    <source>
        <dbReference type="RefSeq" id="XP_019639536.1"/>
    </source>
</evidence>
<feature type="region of interest" description="Disordered" evidence="11">
    <location>
        <begin position="240"/>
        <end position="349"/>
    </location>
</feature>
<dbReference type="RefSeq" id="XP_019639536.1">
    <property type="nucleotide sequence ID" value="XM_019783977.1"/>
</dbReference>
<reference evidence="15 16" key="1">
    <citation type="submission" date="2025-04" db="UniProtKB">
        <authorList>
            <consortium name="RefSeq"/>
        </authorList>
    </citation>
    <scope>IDENTIFICATION</scope>
    <source>
        <tissue evidence="15 16">Gonad</tissue>
    </source>
</reference>
<dbReference type="PANTHER" id="PTHR11848:SF270">
    <property type="entry name" value="BONE MORPHOGENETIC PROTEIN 3-LIKE"/>
    <property type="match status" value="1"/>
</dbReference>
<evidence type="ECO:0000256" key="11">
    <source>
        <dbReference type="SAM" id="MobiDB-lite"/>
    </source>
</evidence>
<dbReference type="RefSeq" id="XP_019639535.1">
    <property type="nucleotide sequence ID" value="XM_019783976.1"/>
</dbReference>
<dbReference type="PROSITE" id="PS00250">
    <property type="entry name" value="TGF_BETA_1"/>
    <property type="match status" value="1"/>
</dbReference>